<evidence type="ECO:0000256" key="1">
    <source>
        <dbReference type="SAM" id="Phobius"/>
    </source>
</evidence>
<keyword evidence="4" id="KW-1185">Reference proteome</keyword>
<dbReference type="PANTHER" id="PTHR31600">
    <property type="entry name" value="TINY MACROCYSTS PROTEIN B-RELATED"/>
    <property type="match status" value="1"/>
</dbReference>
<feature type="transmembrane region" description="Helical" evidence="1">
    <location>
        <begin position="193"/>
        <end position="218"/>
    </location>
</feature>
<protein>
    <recommendedName>
        <fullName evidence="2">TmcB/TmcC TPR repeats domain-containing protein</fullName>
    </recommendedName>
</protein>
<organism evidence="3 4">
    <name type="scientific">Blepharisma stoltei</name>
    <dbReference type="NCBI Taxonomy" id="1481888"/>
    <lineage>
        <taxon>Eukaryota</taxon>
        <taxon>Sar</taxon>
        <taxon>Alveolata</taxon>
        <taxon>Ciliophora</taxon>
        <taxon>Postciliodesmatophora</taxon>
        <taxon>Heterotrichea</taxon>
        <taxon>Heterotrichida</taxon>
        <taxon>Blepharismidae</taxon>
        <taxon>Blepharisma</taxon>
    </lineage>
</organism>
<comment type="caution">
    <text evidence="3">The sequence shown here is derived from an EMBL/GenBank/DDBJ whole genome shotgun (WGS) entry which is preliminary data.</text>
</comment>
<evidence type="ECO:0000313" key="4">
    <source>
        <dbReference type="Proteomes" id="UP001162131"/>
    </source>
</evidence>
<dbReference type="PANTHER" id="PTHR31600:SF2">
    <property type="entry name" value="GAMETE ENRICHED GENE 10 PROTEIN-RELATED"/>
    <property type="match status" value="1"/>
</dbReference>
<name>A0AAU9K3V8_9CILI</name>
<feature type="transmembrane region" description="Helical" evidence="1">
    <location>
        <begin position="296"/>
        <end position="315"/>
    </location>
</feature>
<dbReference type="Proteomes" id="UP001162131">
    <property type="component" value="Unassembled WGS sequence"/>
</dbReference>
<reference evidence="3" key="1">
    <citation type="submission" date="2021-09" db="EMBL/GenBank/DDBJ databases">
        <authorList>
            <consortium name="AG Swart"/>
            <person name="Singh M."/>
            <person name="Singh A."/>
            <person name="Seah K."/>
            <person name="Emmerich C."/>
        </authorList>
    </citation>
    <scope>NUCLEOTIDE SEQUENCE</scope>
    <source>
        <strain evidence="3">ATCC30299</strain>
    </source>
</reference>
<evidence type="ECO:0000259" key="2">
    <source>
        <dbReference type="Pfam" id="PF25474"/>
    </source>
</evidence>
<feature type="transmembrane region" description="Helical" evidence="1">
    <location>
        <begin position="1164"/>
        <end position="1187"/>
    </location>
</feature>
<feature type="transmembrane region" description="Helical" evidence="1">
    <location>
        <begin position="1077"/>
        <end position="1100"/>
    </location>
</feature>
<feature type="transmembrane region" description="Helical" evidence="1">
    <location>
        <begin position="110"/>
        <end position="132"/>
    </location>
</feature>
<feature type="transmembrane region" description="Helical" evidence="1">
    <location>
        <begin position="1351"/>
        <end position="1374"/>
    </location>
</feature>
<keyword evidence="1" id="KW-0812">Transmembrane</keyword>
<keyword evidence="1" id="KW-0472">Membrane</keyword>
<keyword evidence="1" id="KW-1133">Transmembrane helix</keyword>
<gene>
    <name evidence="3" type="ORF">BSTOLATCC_MIC61107</name>
</gene>
<feature type="transmembrane region" description="Helical" evidence="1">
    <location>
        <begin position="321"/>
        <end position="341"/>
    </location>
</feature>
<evidence type="ECO:0000313" key="3">
    <source>
        <dbReference type="EMBL" id="CAG9334492.1"/>
    </source>
</evidence>
<feature type="transmembrane region" description="Helical" evidence="1">
    <location>
        <begin position="888"/>
        <end position="908"/>
    </location>
</feature>
<feature type="domain" description="TmcB/TmcC TPR repeats" evidence="2">
    <location>
        <begin position="460"/>
        <end position="546"/>
    </location>
</feature>
<dbReference type="InterPro" id="IPR052994">
    <property type="entry name" value="Tiny_macrocysts_regulators"/>
</dbReference>
<sequence length="1398" mass="160356">MLDELDISKKNNYTAQSQGLHYISPFEAVKSTVIDYLETFFRPKYNLKTKLLTQFFVEILVNSINCLQLITLLWYPHMNITGWADYRAYWTYLSIFSFDNIISTWSLTKLAFYISSATLGMCIISLIAIGAIKGKGWNLSKIAIYFTSSILGFMTSVGFVPLLMIFLTVAKYSMRPDLNVCEYSSLTADDLNLGLFGSIIGIISGTFLIMSALIYELFTADIRHSFANRNIRARADSNLDIAITYFKSLLVVLYIYVGNSQIDWYIMFFMVSSAMFAYLTFKFNSYYNPLINSIKVSKMFIISAAALSFLFGRAIDNSLVILLLCSCVIPLIFGIFMLKVWKYIKNFSFKGFSNDQHEFELQIRKILINQSANPKAAIDAFINIRKFSRFKVDKLFIVWEANYCAYTIKDFCLSRIKLAESGNVSYSIEGEIQEWRLKKYLNDNKDKSPVLNFLLYLIDLEKSRHADEHLCYHLTELWAEITARKPKLEKLEHLTNTSTELIYKAKKLYDSMIELKSEKVYELYGGLLQNILHEYDQGSAVLSKIRRTKSIDSFIRYEVKLTNYEEANGNMLISANKDNFGSIVFINDVGSQILKGRIYEILGNKASTYIPPPYSRHHIEYEKKFVENCTNPIVEKPSSLFFLDIFGFLHECMILLRLTSLDNYLYFMMSFKEVKASRQVALTSEDGLIYSHSEGFSDLITEPLKSLRNQYLSDLLPGITLSQVPLYEPILLNIKDNNLALVHGIKNFKSTDIHFVLLISDQSEIDVWLENNDILQLEYFGKADTIAELEHFESSHTDIHSDQDRVKFNLKASNNSFMHTTSLGEAEIEMASGATKFSEEHKEKHSTEDKSLTASSSYFTHTSSSQDKKAHGKTIVLMSLVLLKRYKWVLFFSVLVVISTNIAIAIYITNAVNHSRSINTFSALGNILFDLVHIAENVRKIDYIIDSMPKTLEARLVPLREALTELDNSHNGVLSNLSSWSYCEASRIVIEDLVPLWNFDDTPKIENVNLFDALQDFIIKTRIIINSAEKKSHAPKEAEFVMVNGVNKLYSATNKTINSLVLCEIEMIHEISQTITLLFVSGVVILGICFTILTVFILLISRKYNNLWQFIKQLTHLSYYDLKSACLDRLSVIHGIEWTEYEQDNLNRNKATQNPLNFNISKRYLWRLGIFVAFTIAYYLVVNFALYPKCEDYLIVRPKLLENYIHRRALIPLIDFWTIEGILANKNITIVEKTGGIDFFKNFHEEIDEGIQNLLDANHNLIKNTDLMSNELLSKLFETGSGKNFEYGTYVYGNILMFDSKAYSANSQSASFKNIGDFSSSMQSLEEAMTSNFGLIDKSSQGLIISQLDHIIYAIIAYSLLSVILFFLYFLPYIHSETKMLLKMQDIMFLITECMIIK</sequence>
<dbReference type="InterPro" id="IPR057352">
    <property type="entry name" value="TPR_TmcB/C"/>
</dbReference>
<dbReference type="EMBL" id="CAJZBQ010000058">
    <property type="protein sequence ID" value="CAG9334492.1"/>
    <property type="molecule type" value="Genomic_DNA"/>
</dbReference>
<proteinExistence type="predicted"/>
<feature type="transmembrane region" description="Helical" evidence="1">
    <location>
        <begin position="51"/>
        <end position="75"/>
    </location>
</feature>
<feature type="transmembrane region" description="Helical" evidence="1">
    <location>
        <begin position="144"/>
        <end position="170"/>
    </location>
</feature>
<dbReference type="Pfam" id="PF25474">
    <property type="entry name" value="TPR_TmcB"/>
    <property type="match status" value="1"/>
</dbReference>
<accession>A0AAU9K3V8</accession>